<feature type="compositionally biased region" description="Pro residues" evidence="1">
    <location>
        <begin position="75"/>
        <end position="102"/>
    </location>
</feature>
<accession>D9X1B4</accession>
<evidence type="ECO:0000256" key="1">
    <source>
        <dbReference type="SAM" id="MobiDB-lite"/>
    </source>
</evidence>
<dbReference type="PROSITE" id="PS51318">
    <property type="entry name" value="TAT"/>
    <property type="match status" value="1"/>
</dbReference>
<dbReference type="eggNOG" id="ENOG502ZCXU">
    <property type="taxonomic scope" value="Bacteria"/>
</dbReference>
<dbReference type="RefSeq" id="WP_003991660.1">
    <property type="nucleotide sequence ID" value="NZ_GG657757.1"/>
</dbReference>
<sequence length="175" mass="17979">MTTRLDDDGPEFGSDDPLAVILRPSSPDYLSAPSGHYEAIRRRATRRRLLRTAAGAGLLCATAALLALPLRLTSPEPPGSPTIPMAPPSRTTAPPPSSPSPSGPTSDAPTGPASGVPTDRASDAPTHRASDVPTGRASEALPTSPRRPSAAPTLVRPVPSATRPYPDQGATPSSR</sequence>
<keyword evidence="2" id="KW-0472">Membrane</keyword>
<dbReference type="STRING" id="591159.SSQG_04070"/>
<evidence type="ECO:0000313" key="3">
    <source>
        <dbReference type="EMBL" id="EFL33552.1"/>
    </source>
</evidence>
<keyword evidence="4" id="KW-1185">Reference proteome</keyword>
<proteinExistence type="predicted"/>
<evidence type="ECO:0000256" key="2">
    <source>
        <dbReference type="SAM" id="Phobius"/>
    </source>
</evidence>
<reference evidence="4" key="1">
    <citation type="submission" date="2009-02" db="EMBL/GenBank/DDBJ databases">
        <title>Annotation of Streptomyces viridochromogenes strain DSM 40736.</title>
        <authorList>
            <consortium name="The Broad Institute Genome Sequencing Platform"/>
            <consortium name="Broad Institute Microbial Sequencing Center"/>
            <person name="Fischbach M."/>
            <person name="Godfrey P."/>
            <person name="Ward D."/>
            <person name="Young S."/>
            <person name="Zeng Q."/>
            <person name="Koehrsen M."/>
            <person name="Alvarado L."/>
            <person name="Berlin A.M."/>
            <person name="Bochicchio J."/>
            <person name="Borenstein D."/>
            <person name="Chapman S.B."/>
            <person name="Chen Z."/>
            <person name="Engels R."/>
            <person name="Freedman E."/>
            <person name="Gellesch M."/>
            <person name="Goldberg J."/>
            <person name="Griggs A."/>
            <person name="Gujja S."/>
            <person name="Heilman E.R."/>
            <person name="Heiman D.I."/>
            <person name="Hepburn T.A."/>
            <person name="Howarth C."/>
            <person name="Jen D."/>
            <person name="Larson L."/>
            <person name="Lewis B."/>
            <person name="Mehta T."/>
            <person name="Park D."/>
            <person name="Pearson M."/>
            <person name="Richards J."/>
            <person name="Roberts A."/>
            <person name="Saif S."/>
            <person name="Shea T.D."/>
            <person name="Shenoy N."/>
            <person name="Sisk P."/>
            <person name="Stolte C."/>
            <person name="Sykes S.N."/>
            <person name="Thomson T."/>
            <person name="Walk T."/>
            <person name="White J."/>
            <person name="Yandava C."/>
            <person name="Straight P."/>
            <person name="Clardy J."/>
            <person name="Hung D."/>
            <person name="Kolter R."/>
            <person name="Mekalanos J."/>
            <person name="Walker S."/>
            <person name="Walsh C.T."/>
            <person name="Wieland-Brown L.C."/>
            <person name="Haas B."/>
            <person name="Nusbaum C."/>
            <person name="Birren B."/>
        </authorList>
    </citation>
    <scope>NUCLEOTIDE SEQUENCE [LARGE SCALE GENOMIC DNA]</scope>
    <source>
        <strain evidence="4">DSM 40736 / JCM 4977 / BCRC 1201 / Tue 494</strain>
    </source>
</reference>
<keyword evidence="2" id="KW-0812">Transmembrane</keyword>
<dbReference type="EMBL" id="GG657757">
    <property type="protein sequence ID" value="EFL33552.1"/>
    <property type="molecule type" value="Genomic_DNA"/>
</dbReference>
<feature type="transmembrane region" description="Helical" evidence="2">
    <location>
        <begin position="49"/>
        <end position="70"/>
    </location>
</feature>
<feature type="compositionally biased region" description="Low complexity" evidence="1">
    <location>
        <begin position="103"/>
        <end position="112"/>
    </location>
</feature>
<gene>
    <name evidence="3" type="ORF">SSQG_04070</name>
</gene>
<organism evidence="3 4">
    <name type="scientific">Streptomyces viridochromogenes (strain DSM 40736 / JCM 4977 / BCRC 1201 / Tue 494)</name>
    <dbReference type="NCBI Taxonomy" id="591159"/>
    <lineage>
        <taxon>Bacteria</taxon>
        <taxon>Bacillati</taxon>
        <taxon>Actinomycetota</taxon>
        <taxon>Actinomycetes</taxon>
        <taxon>Kitasatosporales</taxon>
        <taxon>Streptomycetaceae</taxon>
        <taxon>Streptomyces</taxon>
    </lineage>
</organism>
<dbReference type="HOGENOM" id="CLU_130441_0_0_11"/>
<evidence type="ECO:0000313" key="4">
    <source>
        <dbReference type="Proteomes" id="UP000004184"/>
    </source>
</evidence>
<feature type="compositionally biased region" description="Basic and acidic residues" evidence="1">
    <location>
        <begin position="120"/>
        <end position="130"/>
    </location>
</feature>
<feature type="region of interest" description="Disordered" evidence="1">
    <location>
        <begin position="71"/>
        <end position="175"/>
    </location>
</feature>
<keyword evidence="2" id="KW-1133">Transmembrane helix</keyword>
<dbReference type="AlphaFoldDB" id="D9X1B4"/>
<name>D9X1B4_STRVT</name>
<protein>
    <submittedName>
        <fullName evidence="3">Predicted protein</fullName>
    </submittedName>
</protein>
<dbReference type="InterPro" id="IPR006311">
    <property type="entry name" value="TAT_signal"/>
</dbReference>
<dbReference type="Proteomes" id="UP000004184">
    <property type="component" value="Unassembled WGS sequence"/>
</dbReference>
<feature type="region of interest" description="Disordered" evidence="1">
    <location>
        <begin position="1"/>
        <end position="35"/>
    </location>
</feature>